<dbReference type="SMART" id="SM00060">
    <property type="entry name" value="FN3"/>
    <property type="match status" value="1"/>
</dbReference>
<evidence type="ECO:0000259" key="3">
    <source>
        <dbReference type="PROSITE" id="PS50835"/>
    </source>
</evidence>
<dbReference type="Proteomes" id="UP001529510">
    <property type="component" value="Unassembled WGS sequence"/>
</dbReference>
<proteinExistence type="predicted"/>
<evidence type="ECO:0000313" key="5">
    <source>
        <dbReference type="EMBL" id="KAL0171084.1"/>
    </source>
</evidence>
<dbReference type="SUPFAM" id="SSF49265">
    <property type="entry name" value="Fibronectin type III"/>
    <property type="match status" value="1"/>
</dbReference>
<dbReference type="Pfam" id="PF00041">
    <property type="entry name" value="fn3"/>
    <property type="match status" value="1"/>
</dbReference>
<dbReference type="InterPro" id="IPR036116">
    <property type="entry name" value="FN3_sf"/>
</dbReference>
<protein>
    <submittedName>
        <fullName evidence="5">Uncharacterized protein</fullName>
    </submittedName>
</protein>
<evidence type="ECO:0000259" key="4">
    <source>
        <dbReference type="PROSITE" id="PS50853"/>
    </source>
</evidence>
<dbReference type="InterPro" id="IPR013783">
    <property type="entry name" value="Ig-like_fold"/>
</dbReference>
<dbReference type="PROSITE" id="PS50835">
    <property type="entry name" value="IG_LIKE"/>
    <property type="match status" value="1"/>
</dbReference>
<sequence>TLAVTRITPEDEAIYQCIAENSAGTNQASARLAVSPSVDLPEAPQDLTVTPLSTTSLRPHVTAGIIGYVLHIRKLGEPDSSELQEAVSKDTFQHDFTNLEASTTFSIYVKAYSPLGASQQSNSVIATTLGA</sequence>
<dbReference type="InterPro" id="IPR013098">
    <property type="entry name" value="Ig_I-set"/>
</dbReference>
<feature type="domain" description="Ig-like" evidence="3">
    <location>
        <begin position="1"/>
        <end position="33"/>
    </location>
</feature>
<dbReference type="Gene3D" id="2.60.40.10">
    <property type="entry name" value="Immunoglobulins"/>
    <property type="match status" value="2"/>
</dbReference>
<dbReference type="InterPro" id="IPR007110">
    <property type="entry name" value="Ig-like_dom"/>
</dbReference>
<keyword evidence="6" id="KW-1185">Reference proteome</keyword>
<accession>A0ABD0PAV3</accession>
<feature type="domain" description="Fibronectin type-III" evidence="4">
    <location>
        <begin position="43"/>
        <end position="131"/>
    </location>
</feature>
<dbReference type="EMBL" id="JAMKFB020000016">
    <property type="protein sequence ID" value="KAL0171084.1"/>
    <property type="molecule type" value="Genomic_DNA"/>
</dbReference>
<dbReference type="Pfam" id="PF07679">
    <property type="entry name" value="I-set"/>
    <property type="match status" value="1"/>
</dbReference>
<dbReference type="PROSITE" id="PS50853">
    <property type="entry name" value="FN3"/>
    <property type="match status" value="1"/>
</dbReference>
<evidence type="ECO:0000256" key="2">
    <source>
        <dbReference type="ARBA" id="ARBA00023319"/>
    </source>
</evidence>
<feature type="non-terminal residue" evidence="5">
    <location>
        <position position="131"/>
    </location>
</feature>
<evidence type="ECO:0000313" key="6">
    <source>
        <dbReference type="Proteomes" id="UP001529510"/>
    </source>
</evidence>
<evidence type="ECO:0000256" key="1">
    <source>
        <dbReference type="ARBA" id="ARBA00023157"/>
    </source>
</evidence>
<name>A0ABD0PAV3_CIRMR</name>
<keyword evidence="2" id="KW-0393">Immunoglobulin domain</keyword>
<feature type="non-terminal residue" evidence="5">
    <location>
        <position position="1"/>
    </location>
</feature>
<dbReference type="CDD" id="cd00063">
    <property type="entry name" value="FN3"/>
    <property type="match status" value="1"/>
</dbReference>
<dbReference type="InterPro" id="IPR003961">
    <property type="entry name" value="FN3_dom"/>
</dbReference>
<dbReference type="PANTHER" id="PTHR44170:SF40">
    <property type="entry name" value="IMMUNOGLOBULIN SUPERFAMILY DCC SUBCLASS MEMBER 3 ISOFORM X1-RELATED"/>
    <property type="match status" value="1"/>
</dbReference>
<reference evidence="5 6" key="1">
    <citation type="submission" date="2024-05" db="EMBL/GenBank/DDBJ databases">
        <title>Genome sequencing and assembly of Indian major carp, Cirrhinus mrigala (Hamilton, 1822).</title>
        <authorList>
            <person name="Mohindra V."/>
            <person name="Chowdhury L.M."/>
            <person name="Lal K."/>
            <person name="Jena J.K."/>
        </authorList>
    </citation>
    <scope>NUCLEOTIDE SEQUENCE [LARGE SCALE GENOMIC DNA]</scope>
    <source>
        <strain evidence="5">CM1030</strain>
        <tissue evidence="5">Blood</tissue>
    </source>
</reference>
<gene>
    <name evidence="5" type="ORF">M9458_031395</name>
</gene>
<dbReference type="AlphaFoldDB" id="A0ABD0PAV3"/>
<keyword evidence="1" id="KW-1015">Disulfide bond</keyword>
<dbReference type="PANTHER" id="PTHR44170">
    <property type="entry name" value="PROTEIN SIDEKICK"/>
    <property type="match status" value="1"/>
</dbReference>
<organism evidence="5 6">
    <name type="scientific">Cirrhinus mrigala</name>
    <name type="common">Mrigala</name>
    <dbReference type="NCBI Taxonomy" id="683832"/>
    <lineage>
        <taxon>Eukaryota</taxon>
        <taxon>Metazoa</taxon>
        <taxon>Chordata</taxon>
        <taxon>Craniata</taxon>
        <taxon>Vertebrata</taxon>
        <taxon>Euteleostomi</taxon>
        <taxon>Actinopterygii</taxon>
        <taxon>Neopterygii</taxon>
        <taxon>Teleostei</taxon>
        <taxon>Ostariophysi</taxon>
        <taxon>Cypriniformes</taxon>
        <taxon>Cyprinidae</taxon>
        <taxon>Labeoninae</taxon>
        <taxon>Labeonini</taxon>
        <taxon>Cirrhinus</taxon>
    </lineage>
</organism>
<comment type="caution">
    <text evidence="5">The sequence shown here is derived from an EMBL/GenBank/DDBJ whole genome shotgun (WGS) entry which is preliminary data.</text>
</comment>